<feature type="region of interest" description="Disordered" evidence="1">
    <location>
        <begin position="118"/>
        <end position="138"/>
    </location>
</feature>
<sequence length="321" mass="36408">MHSSPVASLVLTDSSHMTSNSQRLGLVCPNALSITWIPRSCPVFRLIIAEQYNDYDYSHEDVFYSESEESEDYVYPMNKTKNILAQHGSNPLDSNGISMEQGNLKLKDLYQPEDPYSFESTNHPDHDTNIRPTPKSELPKMISRGKLCEDDEPIWITHPSKARNQNNKRFKSVSKQSSIHKPFYKKKLPDGITKKSGMTVISSPKGSRNGLNPLIFLLYHPKTFHGHPKDVSVDTDSREEIVNENIRVVDVDEYIAVPLRLLKKPHVIFQSLSNHQIYLFPMSPVMNKAVVGLANAGPTKMKESTTNRFKKTGVTETKIMH</sequence>
<reference evidence="2" key="1">
    <citation type="submission" date="2020-11" db="EMBL/GenBank/DDBJ databases">
        <authorList>
            <person name="Tran Van P."/>
        </authorList>
    </citation>
    <scope>NUCLEOTIDE SEQUENCE</scope>
</reference>
<protein>
    <submittedName>
        <fullName evidence="2">Uncharacterized protein</fullName>
    </submittedName>
</protein>
<evidence type="ECO:0000313" key="2">
    <source>
        <dbReference type="EMBL" id="CAD7416000.1"/>
    </source>
</evidence>
<organism evidence="2">
    <name type="scientific">Timema poppense</name>
    <name type="common">Walking stick</name>
    <dbReference type="NCBI Taxonomy" id="170557"/>
    <lineage>
        <taxon>Eukaryota</taxon>
        <taxon>Metazoa</taxon>
        <taxon>Ecdysozoa</taxon>
        <taxon>Arthropoda</taxon>
        <taxon>Hexapoda</taxon>
        <taxon>Insecta</taxon>
        <taxon>Pterygota</taxon>
        <taxon>Neoptera</taxon>
        <taxon>Polyneoptera</taxon>
        <taxon>Phasmatodea</taxon>
        <taxon>Timematodea</taxon>
        <taxon>Timematoidea</taxon>
        <taxon>Timematidae</taxon>
        <taxon>Timema</taxon>
    </lineage>
</organism>
<gene>
    <name evidence="2" type="ORF">TPSB3V08_LOCUS10724</name>
</gene>
<name>A0A7R9DJS3_TIMPO</name>
<accession>A0A7R9DJS3</accession>
<dbReference type="AlphaFoldDB" id="A0A7R9DJS3"/>
<proteinExistence type="predicted"/>
<evidence type="ECO:0000256" key="1">
    <source>
        <dbReference type="SAM" id="MobiDB-lite"/>
    </source>
</evidence>
<dbReference type="EMBL" id="OD010260">
    <property type="protein sequence ID" value="CAD7416000.1"/>
    <property type="molecule type" value="Genomic_DNA"/>
</dbReference>